<evidence type="ECO:0008006" key="6">
    <source>
        <dbReference type="Google" id="ProtNLM"/>
    </source>
</evidence>
<evidence type="ECO:0000259" key="2">
    <source>
        <dbReference type="Pfam" id="PF09967"/>
    </source>
</evidence>
<feature type="domain" description="VWA-like" evidence="2">
    <location>
        <begin position="340"/>
        <end position="462"/>
    </location>
</feature>
<comment type="caution">
    <text evidence="4">The sequence shown here is derived from an EMBL/GenBank/DDBJ whole genome shotgun (WGS) entry which is preliminary data.</text>
</comment>
<dbReference type="Pfam" id="PF13203">
    <property type="entry name" value="DUF2201_N"/>
    <property type="match status" value="1"/>
</dbReference>
<evidence type="ECO:0000313" key="4">
    <source>
        <dbReference type="EMBL" id="MBK1646399.1"/>
    </source>
</evidence>
<accession>A0A9X1B9X6</accession>
<dbReference type="PANTHER" id="PTHR38730">
    <property type="entry name" value="SLL7028 PROTEIN"/>
    <property type="match status" value="1"/>
</dbReference>
<name>A0A9X1B9X6_9GAMM</name>
<protein>
    <recommendedName>
        <fullName evidence="6">Metal-dependent peptidase</fullName>
    </recommendedName>
</protein>
<dbReference type="InterPro" id="IPR025154">
    <property type="entry name" value="Put_metallopeptidase_dom"/>
</dbReference>
<dbReference type="Pfam" id="PF09967">
    <property type="entry name" value="DUF2201"/>
    <property type="match status" value="1"/>
</dbReference>
<proteinExistence type="predicted"/>
<dbReference type="InterPro" id="IPR018698">
    <property type="entry name" value="VWA-like_dom"/>
</dbReference>
<dbReference type="Proteomes" id="UP001138802">
    <property type="component" value="Unassembled WGS sequence"/>
</dbReference>
<organism evidence="4 5">
    <name type="scientific">Thiocapsa imhoffii</name>
    <dbReference type="NCBI Taxonomy" id="382777"/>
    <lineage>
        <taxon>Bacteria</taxon>
        <taxon>Pseudomonadati</taxon>
        <taxon>Pseudomonadota</taxon>
        <taxon>Gammaproteobacteria</taxon>
        <taxon>Chromatiales</taxon>
        <taxon>Chromatiaceae</taxon>
        <taxon>Thiocapsa</taxon>
    </lineage>
</organism>
<feature type="domain" description="Putative metallopeptidase" evidence="3">
    <location>
        <begin position="8"/>
        <end position="330"/>
    </location>
</feature>
<dbReference type="PANTHER" id="PTHR38730:SF1">
    <property type="entry name" value="SLL7028 PROTEIN"/>
    <property type="match status" value="1"/>
</dbReference>
<feature type="compositionally biased region" description="Basic and acidic residues" evidence="1">
    <location>
        <begin position="179"/>
        <end position="209"/>
    </location>
</feature>
<keyword evidence="5" id="KW-1185">Reference proteome</keyword>
<sequence>MPAASDPYAHRGTRAIQRMVEFAPSTGGLALWVKHQDLPAEINPGLIATDGATIFYAADFERLPIAAQTGLVAHEVLHIALRHPQRYLELRQLLGDVDLELFNVCADAIVNSTLSHLSWLQLPLSAVHLEQLLLSTLGITQGVEQALLEWDVERLYRAIDDRQPATSSQRESSRRRREGGRGDRRPGEDGQRDETPSDTSRHTQTREDGPMSARVRAMGAETPVDLFPQPDESAHPELEAEQAREWSERILRAHAGDGVHSMLRTLIADRPRVRTPWEQSLRTLLARGLSLQPDLSWSRPSRSYLANQGRIGGRRPGTVERRVRMPWEPGISAAKAVPRLVVIVDVSGSIEDPLMERFASEIEAITRRLEAALVLVIGDRQVQRVAHFEPGRSDLRKIAFEGGGGTDFTPLLEEADRHGPDIGVVLTDLDGPTRFRPHWPVIWAVPEGIDSPTQPFGRKLLLH</sequence>
<reference evidence="4 5" key="1">
    <citation type="journal article" date="2020" name="Microorganisms">
        <title>Osmotic Adaptation and Compatible Solute Biosynthesis of Phototrophic Bacteria as Revealed from Genome Analyses.</title>
        <authorList>
            <person name="Imhoff J.F."/>
            <person name="Rahn T."/>
            <person name="Kunzel S."/>
            <person name="Keller A."/>
            <person name="Neulinger S.C."/>
        </authorList>
    </citation>
    <scope>NUCLEOTIDE SEQUENCE [LARGE SCALE GENOMIC DNA]</scope>
    <source>
        <strain evidence="4 5">DSM 21303</strain>
    </source>
</reference>
<evidence type="ECO:0000259" key="3">
    <source>
        <dbReference type="Pfam" id="PF13203"/>
    </source>
</evidence>
<dbReference type="AlphaFoldDB" id="A0A9X1B9X6"/>
<feature type="region of interest" description="Disordered" evidence="1">
    <location>
        <begin position="161"/>
        <end position="212"/>
    </location>
</feature>
<gene>
    <name evidence="4" type="ORF">CKO25_17455</name>
</gene>
<dbReference type="RefSeq" id="WP_200389211.1">
    <property type="nucleotide sequence ID" value="NZ_NRSD01000024.1"/>
</dbReference>
<evidence type="ECO:0000256" key="1">
    <source>
        <dbReference type="SAM" id="MobiDB-lite"/>
    </source>
</evidence>
<dbReference type="EMBL" id="NRSD01000024">
    <property type="protein sequence ID" value="MBK1646399.1"/>
    <property type="molecule type" value="Genomic_DNA"/>
</dbReference>
<evidence type="ECO:0000313" key="5">
    <source>
        <dbReference type="Proteomes" id="UP001138802"/>
    </source>
</evidence>